<accession>A0ABM7VI91</accession>
<feature type="chain" id="PRO_5046175904" description="Outer membrane protein beta-barrel domain-containing protein" evidence="1">
    <location>
        <begin position="22"/>
        <end position="196"/>
    </location>
</feature>
<dbReference type="RefSeq" id="WP_332922812.1">
    <property type="nucleotide sequence ID" value="NZ_AP025293.1"/>
</dbReference>
<keyword evidence="2" id="KW-0614">Plasmid</keyword>
<evidence type="ECO:0000256" key="1">
    <source>
        <dbReference type="SAM" id="SignalP"/>
    </source>
</evidence>
<evidence type="ECO:0000313" key="3">
    <source>
        <dbReference type="Proteomes" id="UP001354989"/>
    </source>
</evidence>
<sequence>MTMIKYGILLLLLFGGLQVQAQEAGTHETHIAIGAVSSNDILDITNNIVVSALTIGEVSYRQEAESPSVSLTYKYTLRPQLQLFADATFQRIDERILINGTPDDKIENTFYTIGVGASYQYLTARWFQMYGSTSLGLTIHHSQYDGNMDGFEDGTDSYMNFQVSPVGLRFGYDFAGFIELGFGYKGLINSGFAFRF</sequence>
<evidence type="ECO:0008006" key="4">
    <source>
        <dbReference type="Google" id="ProtNLM"/>
    </source>
</evidence>
<protein>
    <recommendedName>
        <fullName evidence="4">Outer membrane protein beta-barrel domain-containing protein</fullName>
    </recommendedName>
</protein>
<keyword evidence="1" id="KW-0732">Signal</keyword>
<gene>
    <name evidence="2" type="ORF">PEPS_29760</name>
</gene>
<dbReference type="EMBL" id="AP025293">
    <property type="protein sequence ID" value="BDD00696.1"/>
    <property type="molecule type" value="Genomic_DNA"/>
</dbReference>
<dbReference type="Proteomes" id="UP001354989">
    <property type="component" value="Plasmid pPP1"/>
</dbReference>
<evidence type="ECO:0000313" key="2">
    <source>
        <dbReference type="EMBL" id="BDD00696.1"/>
    </source>
</evidence>
<reference evidence="2 3" key="1">
    <citation type="submission" date="2021-12" db="EMBL/GenBank/DDBJ databases">
        <title>Genome sequencing of bacteria with rrn-lacking chromosome and rrn-plasmid.</title>
        <authorList>
            <person name="Anda M."/>
            <person name="Iwasaki W."/>
        </authorList>
    </citation>
    <scope>NUCLEOTIDE SEQUENCE [LARGE SCALE GENOMIC DNA]</scope>
    <source>
        <strain evidence="2 3">NBRC 101262</strain>
        <plasmid evidence="2 3">pPP1</plasmid>
    </source>
</reference>
<keyword evidence="3" id="KW-1185">Reference proteome</keyword>
<feature type="signal peptide" evidence="1">
    <location>
        <begin position="1"/>
        <end position="21"/>
    </location>
</feature>
<proteinExistence type="predicted"/>
<name>A0ABM7VI91_9BACT</name>
<organism evidence="2 3">
    <name type="scientific">Persicobacter psychrovividus</name>
    <dbReference type="NCBI Taxonomy" id="387638"/>
    <lineage>
        <taxon>Bacteria</taxon>
        <taxon>Pseudomonadati</taxon>
        <taxon>Bacteroidota</taxon>
        <taxon>Cytophagia</taxon>
        <taxon>Cytophagales</taxon>
        <taxon>Persicobacteraceae</taxon>
        <taxon>Persicobacter</taxon>
    </lineage>
</organism>
<geneLocation type="plasmid" evidence="2 3">
    <name>pPP1</name>
</geneLocation>